<gene>
    <name evidence="2" type="ORF">ANCDUO_03611</name>
</gene>
<sequence>MSTPLAVPPTQTRKKGTKKAIYGAGKSAIHATRVPKQFQVLFDLCKELTKEVKILRAENSALKSQNAVDKSDVPPSSSTPNPSSVLNSSSSTPTESFGETERKRSVVIAGKVESKDSLALNRVLHDHLCVKEISDFWNVDCSAISAYRLGRYNANHPRLIKVVLPASYYARLLLRRAHRLKYSKVSGHYVRPSLPKAKRDRQRAERAQPVAMSRARVVNDLCRNFPLPLPNITVESNATTHPSGTVCNGSEPLAMPN</sequence>
<accession>A0A0C2H3F9</accession>
<proteinExistence type="predicted"/>
<feature type="region of interest" description="Disordered" evidence="1">
    <location>
        <begin position="64"/>
        <end position="100"/>
    </location>
</feature>
<reference evidence="2 3" key="1">
    <citation type="submission" date="2013-12" db="EMBL/GenBank/DDBJ databases">
        <title>Draft genome of the parsitic nematode Ancylostoma duodenale.</title>
        <authorList>
            <person name="Mitreva M."/>
        </authorList>
    </citation>
    <scope>NUCLEOTIDE SEQUENCE [LARGE SCALE GENOMIC DNA]</scope>
    <source>
        <strain evidence="2 3">Zhejiang</strain>
    </source>
</reference>
<dbReference type="Proteomes" id="UP000054047">
    <property type="component" value="Unassembled WGS sequence"/>
</dbReference>
<evidence type="ECO:0000313" key="2">
    <source>
        <dbReference type="EMBL" id="KIH66059.1"/>
    </source>
</evidence>
<dbReference type="OrthoDB" id="5877443at2759"/>
<dbReference type="EMBL" id="KN727279">
    <property type="protein sequence ID" value="KIH66059.1"/>
    <property type="molecule type" value="Genomic_DNA"/>
</dbReference>
<evidence type="ECO:0000313" key="3">
    <source>
        <dbReference type="Proteomes" id="UP000054047"/>
    </source>
</evidence>
<feature type="compositionally biased region" description="Polar residues" evidence="1">
    <location>
        <begin position="236"/>
        <end position="248"/>
    </location>
</feature>
<evidence type="ECO:0000256" key="1">
    <source>
        <dbReference type="SAM" id="MobiDB-lite"/>
    </source>
</evidence>
<protein>
    <submittedName>
        <fullName evidence="2">Uncharacterized protein</fullName>
    </submittedName>
</protein>
<organism evidence="2 3">
    <name type="scientific">Ancylostoma duodenale</name>
    <dbReference type="NCBI Taxonomy" id="51022"/>
    <lineage>
        <taxon>Eukaryota</taxon>
        <taxon>Metazoa</taxon>
        <taxon>Ecdysozoa</taxon>
        <taxon>Nematoda</taxon>
        <taxon>Chromadorea</taxon>
        <taxon>Rhabditida</taxon>
        <taxon>Rhabditina</taxon>
        <taxon>Rhabditomorpha</taxon>
        <taxon>Strongyloidea</taxon>
        <taxon>Ancylostomatidae</taxon>
        <taxon>Ancylostomatinae</taxon>
        <taxon>Ancylostoma</taxon>
    </lineage>
</organism>
<name>A0A0C2H3F9_9BILA</name>
<dbReference type="AlphaFoldDB" id="A0A0C2H3F9"/>
<feature type="region of interest" description="Disordered" evidence="1">
    <location>
        <begin position="236"/>
        <end position="257"/>
    </location>
</feature>
<feature type="compositionally biased region" description="Low complexity" evidence="1">
    <location>
        <begin position="73"/>
        <end position="96"/>
    </location>
</feature>
<keyword evidence="3" id="KW-1185">Reference proteome</keyword>